<evidence type="ECO:0000313" key="3">
    <source>
        <dbReference type="Proteomes" id="UP000054843"/>
    </source>
</evidence>
<sequence length="126" mass="14427">MEGVLVGRKQHWDRQKVGEIWGRTRHVAEKCVQSCLGESRPVPDKNSAGSDFVERKQHGAEKKPPWLIGRKPPCPKKMEGVLVARERHWGTENVGEFLRRKRHVAEKCMQSCLGESCPMPDKILLF</sequence>
<proteinExistence type="predicted"/>
<reference evidence="2 3" key="1">
    <citation type="submission" date="2015-01" db="EMBL/GenBank/DDBJ databases">
        <title>Evolution of Trichinella species and genotypes.</title>
        <authorList>
            <person name="Korhonen P.K."/>
            <person name="Edoardo P."/>
            <person name="Giuseppe L.R."/>
            <person name="Gasser R.B."/>
        </authorList>
    </citation>
    <scope>NUCLEOTIDE SEQUENCE [LARGE SCALE GENOMIC DNA]</scope>
    <source>
        <strain evidence="2">ISS1980</strain>
    </source>
</reference>
<gene>
    <name evidence="2" type="ORF">T10_6821</name>
</gene>
<evidence type="ECO:0000256" key="1">
    <source>
        <dbReference type="SAM" id="MobiDB-lite"/>
    </source>
</evidence>
<organism evidence="2 3">
    <name type="scientific">Trichinella papuae</name>
    <dbReference type="NCBI Taxonomy" id="268474"/>
    <lineage>
        <taxon>Eukaryota</taxon>
        <taxon>Metazoa</taxon>
        <taxon>Ecdysozoa</taxon>
        <taxon>Nematoda</taxon>
        <taxon>Enoplea</taxon>
        <taxon>Dorylaimia</taxon>
        <taxon>Trichinellida</taxon>
        <taxon>Trichinellidae</taxon>
        <taxon>Trichinella</taxon>
    </lineage>
</organism>
<keyword evidence="3" id="KW-1185">Reference proteome</keyword>
<accession>A0A0V1M0N7</accession>
<feature type="compositionally biased region" description="Basic and acidic residues" evidence="1">
    <location>
        <begin position="52"/>
        <end position="64"/>
    </location>
</feature>
<dbReference type="EMBL" id="JYDO01000603">
    <property type="protein sequence ID" value="KRZ64994.1"/>
    <property type="molecule type" value="Genomic_DNA"/>
</dbReference>
<dbReference type="Proteomes" id="UP000054843">
    <property type="component" value="Unassembled WGS sequence"/>
</dbReference>
<evidence type="ECO:0000313" key="2">
    <source>
        <dbReference type="EMBL" id="KRZ64994.1"/>
    </source>
</evidence>
<feature type="region of interest" description="Disordered" evidence="1">
    <location>
        <begin position="37"/>
        <end position="70"/>
    </location>
</feature>
<protein>
    <submittedName>
        <fullName evidence="2">Uncharacterized protein</fullName>
    </submittedName>
</protein>
<name>A0A0V1M0N7_9BILA</name>
<dbReference type="AlphaFoldDB" id="A0A0V1M0N7"/>
<comment type="caution">
    <text evidence="2">The sequence shown here is derived from an EMBL/GenBank/DDBJ whole genome shotgun (WGS) entry which is preliminary data.</text>
</comment>